<name>A0A0T6LRS1_WENVI</name>
<accession>A0A0T6LRS1</accession>
<feature type="transmembrane region" description="Helical" evidence="2">
    <location>
        <begin position="21"/>
        <end position="45"/>
    </location>
</feature>
<organism evidence="3 4">
    <name type="scientific">Wenjunlia vitaminophila</name>
    <name type="common">Streptomyces vitaminophilus</name>
    <dbReference type="NCBI Taxonomy" id="76728"/>
    <lineage>
        <taxon>Bacteria</taxon>
        <taxon>Bacillati</taxon>
        <taxon>Actinomycetota</taxon>
        <taxon>Actinomycetes</taxon>
        <taxon>Kitasatosporales</taxon>
        <taxon>Streptomycetaceae</taxon>
        <taxon>Wenjunlia</taxon>
    </lineage>
</organism>
<dbReference type="eggNOG" id="ENOG50347NM">
    <property type="taxonomic scope" value="Bacteria"/>
</dbReference>
<comment type="caution">
    <text evidence="3">The sequence shown here is derived from an EMBL/GenBank/DDBJ whole genome shotgun (WGS) entry which is preliminary data.</text>
</comment>
<gene>
    <name evidence="3" type="ORF">AQ490_23885</name>
</gene>
<proteinExistence type="predicted"/>
<keyword evidence="2" id="KW-1133">Transmembrane helix</keyword>
<protein>
    <submittedName>
        <fullName evidence="3">Uncharacterized protein</fullName>
    </submittedName>
</protein>
<feature type="compositionally biased region" description="Pro residues" evidence="1">
    <location>
        <begin position="109"/>
        <end position="120"/>
    </location>
</feature>
<feature type="region of interest" description="Disordered" evidence="1">
    <location>
        <begin position="80"/>
        <end position="120"/>
    </location>
</feature>
<evidence type="ECO:0000256" key="2">
    <source>
        <dbReference type="SAM" id="Phobius"/>
    </source>
</evidence>
<sequence length="120" mass="12802">MEEPVGRRRMPDPVRRSAVRAVIIIALTIIQVNIAVLGALAAAWIAAPMTLSAVVSTIIATWAVLDVWVTRQVHVQRHGVISEPSSVARAPRGQRAQARPGRPADPQSPGSPSPPRLRGA</sequence>
<keyword evidence="2" id="KW-0812">Transmembrane</keyword>
<dbReference type="AlphaFoldDB" id="A0A0T6LRS1"/>
<keyword evidence="2" id="KW-0472">Membrane</keyword>
<dbReference type="STRING" id="76728.AQ490_23885"/>
<evidence type="ECO:0000313" key="4">
    <source>
        <dbReference type="Proteomes" id="UP000050867"/>
    </source>
</evidence>
<reference evidence="3 4" key="1">
    <citation type="submission" date="2015-10" db="EMBL/GenBank/DDBJ databases">
        <title>Draft genome sequence of pyrrolomycin-producing Streptomyces vitaminophilus.</title>
        <authorList>
            <person name="Graham D.E."/>
            <person name="Mahan K.M."/>
            <person name="Klingeman D.M."/>
            <person name="Hettich R.L."/>
            <person name="Parry R.J."/>
        </authorList>
    </citation>
    <scope>NUCLEOTIDE SEQUENCE [LARGE SCALE GENOMIC DNA]</scope>
    <source>
        <strain evidence="3 4">ATCC 31673</strain>
    </source>
</reference>
<dbReference type="Proteomes" id="UP000050867">
    <property type="component" value="Unassembled WGS sequence"/>
</dbReference>
<feature type="compositionally biased region" description="Low complexity" evidence="1">
    <location>
        <begin position="88"/>
        <end position="108"/>
    </location>
</feature>
<evidence type="ECO:0000313" key="3">
    <source>
        <dbReference type="EMBL" id="KRV48696.1"/>
    </source>
</evidence>
<evidence type="ECO:0000256" key="1">
    <source>
        <dbReference type="SAM" id="MobiDB-lite"/>
    </source>
</evidence>
<feature type="transmembrane region" description="Helical" evidence="2">
    <location>
        <begin position="51"/>
        <end position="69"/>
    </location>
</feature>
<dbReference type="EMBL" id="LLZU01000019">
    <property type="protein sequence ID" value="KRV48696.1"/>
    <property type="molecule type" value="Genomic_DNA"/>
</dbReference>
<keyword evidence="4" id="KW-1185">Reference proteome</keyword>